<reference evidence="1" key="1">
    <citation type="journal article" date="2017" name="Nature">
        <title>The sunflower genome provides insights into oil metabolism, flowering and Asterid evolution.</title>
        <authorList>
            <person name="Badouin H."/>
            <person name="Gouzy J."/>
            <person name="Grassa C.J."/>
            <person name="Murat F."/>
            <person name="Staton S.E."/>
            <person name="Cottret L."/>
            <person name="Lelandais-Briere C."/>
            <person name="Owens G.L."/>
            <person name="Carrere S."/>
            <person name="Mayjonade B."/>
            <person name="Legrand L."/>
            <person name="Gill N."/>
            <person name="Kane N.C."/>
            <person name="Bowers J.E."/>
            <person name="Hubner S."/>
            <person name="Bellec A."/>
            <person name="Berard A."/>
            <person name="Berges H."/>
            <person name="Blanchet N."/>
            <person name="Boniface M.C."/>
            <person name="Brunel D."/>
            <person name="Catrice O."/>
            <person name="Chaidir N."/>
            <person name="Claudel C."/>
            <person name="Donnadieu C."/>
            <person name="Faraut T."/>
            <person name="Fievet G."/>
            <person name="Helmstetter N."/>
            <person name="King M."/>
            <person name="Knapp S.J."/>
            <person name="Lai Z."/>
            <person name="Le Paslier M.C."/>
            <person name="Lippi Y."/>
            <person name="Lorenzon L."/>
            <person name="Mandel J.R."/>
            <person name="Marage G."/>
            <person name="Marchand G."/>
            <person name="Marquand E."/>
            <person name="Bret-Mestries E."/>
            <person name="Morien E."/>
            <person name="Nambeesan S."/>
            <person name="Nguyen T."/>
            <person name="Pegot-Espagnet P."/>
            <person name="Pouilly N."/>
            <person name="Raftis F."/>
            <person name="Sallet E."/>
            <person name="Schiex T."/>
            <person name="Thomas J."/>
            <person name="Vandecasteele C."/>
            <person name="Vares D."/>
            <person name="Vear F."/>
            <person name="Vautrin S."/>
            <person name="Crespi M."/>
            <person name="Mangin B."/>
            <person name="Burke J.M."/>
            <person name="Salse J."/>
            <person name="Munos S."/>
            <person name="Vincourt P."/>
            <person name="Rieseberg L.H."/>
            <person name="Langlade N.B."/>
        </authorList>
    </citation>
    <scope>NUCLEOTIDE SEQUENCE</scope>
    <source>
        <tissue evidence="1">Leaves</tissue>
    </source>
</reference>
<keyword evidence="2" id="KW-1185">Reference proteome</keyword>
<dbReference type="AlphaFoldDB" id="A0A9K3NKW8"/>
<name>A0A9K3NKW8_HELAN</name>
<comment type="caution">
    <text evidence="1">The sequence shown here is derived from an EMBL/GenBank/DDBJ whole genome shotgun (WGS) entry which is preliminary data.</text>
</comment>
<reference evidence="1" key="2">
    <citation type="submission" date="2020-06" db="EMBL/GenBank/DDBJ databases">
        <title>Helianthus annuus Genome sequencing and assembly Release 2.</title>
        <authorList>
            <person name="Gouzy J."/>
            <person name="Langlade N."/>
            <person name="Munos S."/>
        </authorList>
    </citation>
    <scope>NUCLEOTIDE SEQUENCE</scope>
    <source>
        <tissue evidence="1">Leaves</tissue>
    </source>
</reference>
<sequence length="51" mass="6172">MVCNSFRFGNVCWRIIHTPKTKKPNRTYGDTKRLADYSRYLKKVNFDLYIL</sequence>
<proteinExistence type="predicted"/>
<protein>
    <submittedName>
        <fullName evidence="1">Uncharacterized protein</fullName>
    </submittedName>
</protein>
<organism evidence="1 2">
    <name type="scientific">Helianthus annuus</name>
    <name type="common">Common sunflower</name>
    <dbReference type="NCBI Taxonomy" id="4232"/>
    <lineage>
        <taxon>Eukaryota</taxon>
        <taxon>Viridiplantae</taxon>
        <taxon>Streptophyta</taxon>
        <taxon>Embryophyta</taxon>
        <taxon>Tracheophyta</taxon>
        <taxon>Spermatophyta</taxon>
        <taxon>Magnoliopsida</taxon>
        <taxon>eudicotyledons</taxon>
        <taxon>Gunneridae</taxon>
        <taxon>Pentapetalae</taxon>
        <taxon>asterids</taxon>
        <taxon>campanulids</taxon>
        <taxon>Asterales</taxon>
        <taxon>Asteraceae</taxon>
        <taxon>Asteroideae</taxon>
        <taxon>Heliantheae alliance</taxon>
        <taxon>Heliantheae</taxon>
        <taxon>Helianthus</taxon>
    </lineage>
</organism>
<gene>
    <name evidence="1" type="ORF">HanXRQr2_Chr06g0268331</name>
</gene>
<accession>A0A9K3NKW8</accession>
<evidence type="ECO:0000313" key="2">
    <source>
        <dbReference type="Proteomes" id="UP000215914"/>
    </source>
</evidence>
<dbReference type="Proteomes" id="UP000215914">
    <property type="component" value="Unassembled WGS sequence"/>
</dbReference>
<dbReference type="EMBL" id="MNCJ02000321">
    <property type="protein sequence ID" value="KAF5803183.1"/>
    <property type="molecule type" value="Genomic_DNA"/>
</dbReference>
<dbReference type="Gramene" id="mRNA:HanXRQr2_Chr06g0268331">
    <property type="protein sequence ID" value="CDS:HanXRQr2_Chr06g0268331.1"/>
    <property type="gene ID" value="HanXRQr2_Chr06g0268331"/>
</dbReference>
<evidence type="ECO:0000313" key="1">
    <source>
        <dbReference type="EMBL" id="KAF5803183.1"/>
    </source>
</evidence>